<sequence>MSHKQLITLRVNGEVVSATASNLSLFSAVEMEVVLLLRPGLTYMMLRDIISRFHRSLVRTIPIHKNTRPFDRAYRMKISSQIFFDSSKKIRVVLCFNNSQFAKTDACIPKQLVT</sequence>
<gene>
    <name evidence="1" type="ORF">HG66A1_16060</name>
</gene>
<name>A0A517PKD5_9PLAN</name>
<evidence type="ECO:0000313" key="1">
    <source>
        <dbReference type="EMBL" id="QDT19838.1"/>
    </source>
</evidence>
<accession>A0A517PKD5</accession>
<protein>
    <submittedName>
        <fullName evidence="1">Uncharacterized protein</fullName>
    </submittedName>
</protein>
<evidence type="ECO:0000313" key="2">
    <source>
        <dbReference type="Proteomes" id="UP000320421"/>
    </source>
</evidence>
<dbReference type="AlphaFoldDB" id="A0A517PKD5"/>
<organism evidence="1 2">
    <name type="scientific">Gimesia chilikensis</name>
    <dbReference type="NCBI Taxonomy" id="2605989"/>
    <lineage>
        <taxon>Bacteria</taxon>
        <taxon>Pseudomonadati</taxon>
        <taxon>Planctomycetota</taxon>
        <taxon>Planctomycetia</taxon>
        <taxon>Planctomycetales</taxon>
        <taxon>Planctomycetaceae</taxon>
        <taxon>Gimesia</taxon>
    </lineage>
</organism>
<dbReference type="EMBL" id="CP036266">
    <property type="protein sequence ID" value="QDT19838.1"/>
    <property type="molecule type" value="Genomic_DNA"/>
</dbReference>
<proteinExistence type="predicted"/>
<dbReference type="Proteomes" id="UP000320421">
    <property type="component" value="Chromosome"/>
</dbReference>
<keyword evidence="2" id="KW-1185">Reference proteome</keyword>
<reference evidence="1 2" key="1">
    <citation type="submission" date="2019-02" db="EMBL/GenBank/DDBJ databases">
        <title>Deep-cultivation of Planctomycetes and their phenomic and genomic characterization uncovers novel biology.</title>
        <authorList>
            <person name="Wiegand S."/>
            <person name="Jogler M."/>
            <person name="Boedeker C."/>
            <person name="Pinto D."/>
            <person name="Vollmers J."/>
            <person name="Rivas-Marin E."/>
            <person name="Kohn T."/>
            <person name="Peeters S.H."/>
            <person name="Heuer A."/>
            <person name="Rast P."/>
            <person name="Oberbeckmann S."/>
            <person name="Bunk B."/>
            <person name="Jeske O."/>
            <person name="Meyerdierks A."/>
            <person name="Storesund J.E."/>
            <person name="Kallscheuer N."/>
            <person name="Luecker S."/>
            <person name="Lage O.M."/>
            <person name="Pohl T."/>
            <person name="Merkel B.J."/>
            <person name="Hornburger P."/>
            <person name="Mueller R.-W."/>
            <person name="Bruemmer F."/>
            <person name="Labrenz M."/>
            <person name="Spormann A.M."/>
            <person name="Op den Camp H."/>
            <person name="Overmann J."/>
            <person name="Amann R."/>
            <person name="Jetten M.S.M."/>
            <person name="Mascher T."/>
            <person name="Medema M.H."/>
            <person name="Devos D.P."/>
            <person name="Kaster A.-K."/>
            <person name="Ovreas L."/>
            <person name="Rohde M."/>
            <person name="Galperin M.Y."/>
            <person name="Jogler C."/>
        </authorList>
    </citation>
    <scope>NUCLEOTIDE SEQUENCE [LARGE SCALE GENOMIC DNA]</scope>
    <source>
        <strain evidence="1 2">HG66A1</strain>
    </source>
</reference>